<feature type="transmembrane region" description="Helical" evidence="6">
    <location>
        <begin position="297"/>
        <end position="315"/>
    </location>
</feature>
<sequence length="408" mass="44954">MKKVLNFALYDFANSAFTTIIITFIFSTYFAKQIAPTPILGQSYWGWTIGITGLLIALIGPFIGSFADKKNCIVLFIRLFTICCIFFTSLLWFAKPSENYLFFTLIIVAISNFFYELSLIFYNSILKNVSKDADLGKSSGIGFGLGYVGGILILIICIKVFIDNNVLPFGLSKENAENIRATSIVVSLWYLIFSIPFLFSLKKEIRNKIEETSSSLTKIKNLVWNNGLNNLGKFLFARMLYADGLNAIIVMGGIFAVGVYNLEIKDLLVLSVLMNITAFIGAIFGGYANDKFTSKNVIIFSLIGLIISAGIILLVKTKLFFFIFASINGFFIGPIQSASRVFITKSIDLNNQAVGFGLFALSGKLTSFIGPLLVATVTFITNSQRIGFSSAIILLLLGLIVLISVKKI</sequence>
<evidence type="ECO:0000256" key="4">
    <source>
        <dbReference type="ARBA" id="ARBA00022989"/>
    </source>
</evidence>
<dbReference type="PROSITE" id="PS50850">
    <property type="entry name" value="MFS"/>
    <property type="match status" value="1"/>
</dbReference>
<dbReference type="InterPro" id="IPR036259">
    <property type="entry name" value="MFS_trans_sf"/>
</dbReference>
<feature type="transmembrane region" description="Helical" evidence="6">
    <location>
        <begin position="182"/>
        <end position="201"/>
    </location>
</feature>
<feature type="transmembrane region" description="Helical" evidence="6">
    <location>
        <begin position="100"/>
        <end position="122"/>
    </location>
</feature>
<reference evidence="8" key="1">
    <citation type="submission" date="2018-05" db="EMBL/GenBank/DDBJ databases">
        <authorList>
            <person name="Lanie J.A."/>
            <person name="Ng W.-L."/>
            <person name="Kazmierczak K.M."/>
            <person name="Andrzejewski T.M."/>
            <person name="Davidsen T.M."/>
            <person name="Wayne K.J."/>
            <person name="Tettelin H."/>
            <person name="Glass J.I."/>
            <person name="Rusch D."/>
            <person name="Podicherti R."/>
            <person name="Tsui H.-C.T."/>
            <person name="Winkler M.E."/>
        </authorList>
    </citation>
    <scope>NUCLEOTIDE SEQUENCE</scope>
</reference>
<name>A0A381YMC8_9ZZZZ</name>
<protein>
    <recommendedName>
        <fullName evidence="7">Major facilitator superfamily (MFS) profile domain-containing protein</fullName>
    </recommendedName>
</protein>
<evidence type="ECO:0000256" key="6">
    <source>
        <dbReference type="SAM" id="Phobius"/>
    </source>
</evidence>
<evidence type="ECO:0000256" key="3">
    <source>
        <dbReference type="ARBA" id="ARBA00022692"/>
    </source>
</evidence>
<feature type="transmembrane region" description="Helical" evidence="6">
    <location>
        <begin position="75"/>
        <end position="94"/>
    </location>
</feature>
<feature type="transmembrane region" description="Helical" evidence="6">
    <location>
        <begin position="267"/>
        <end position="285"/>
    </location>
</feature>
<evidence type="ECO:0000256" key="1">
    <source>
        <dbReference type="ARBA" id="ARBA00004127"/>
    </source>
</evidence>
<feature type="transmembrane region" description="Helical" evidence="6">
    <location>
        <begin position="321"/>
        <end position="343"/>
    </location>
</feature>
<dbReference type="GO" id="GO:0012505">
    <property type="term" value="C:endomembrane system"/>
    <property type="evidence" value="ECO:0007669"/>
    <property type="project" value="UniProtKB-SubCell"/>
</dbReference>
<dbReference type="InterPro" id="IPR050495">
    <property type="entry name" value="ATG22/LtaA_families"/>
</dbReference>
<proteinExistence type="predicted"/>
<dbReference type="Pfam" id="PF11700">
    <property type="entry name" value="ATG22"/>
    <property type="match status" value="1"/>
</dbReference>
<feature type="transmembrane region" description="Helical" evidence="6">
    <location>
        <begin position="240"/>
        <end position="261"/>
    </location>
</feature>
<feature type="transmembrane region" description="Helical" evidence="6">
    <location>
        <begin position="143"/>
        <end position="162"/>
    </location>
</feature>
<comment type="subcellular location">
    <subcellularLocation>
        <location evidence="1">Endomembrane system</location>
        <topology evidence="1">Multi-pass membrane protein</topology>
    </subcellularLocation>
</comment>
<feature type="transmembrane region" description="Helical" evidence="6">
    <location>
        <begin position="12"/>
        <end position="32"/>
    </location>
</feature>
<evidence type="ECO:0000259" key="7">
    <source>
        <dbReference type="PROSITE" id="PS50850"/>
    </source>
</evidence>
<dbReference type="InterPro" id="IPR024671">
    <property type="entry name" value="Atg22-like"/>
</dbReference>
<dbReference type="PANTHER" id="PTHR23519:SF1">
    <property type="entry name" value="AUTOPHAGY-RELATED PROTEIN 22"/>
    <property type="match status" value="1"/>
</dbReference>
<dbReference type="GO" id="GO:0022857">
    <property type="term" value="F:transmembrane transporter activity"/>
    <property type="evidence" value="ECO:0007669"/>
    <property type="project" value="InterPro"/>
</dbReference>
<feature type="transmembrane region" description="Helical" evidence="6">
    <location>
        <begin position="355"/>
        <end position="380"/>
    </location>
</feature>
<accession>A0A381YMC8</accession>
<dbReference type="Gene3D" id="1.20.1250.20">
    <property type="entry name" value="MFS general substrate transporter like domains"/>
    <property type="match status" value="2"/>
</dbReference>
<evidence type="ECO:0000256" key="2">
    <source>
        <dbReference type="ARBA" id="ARBA00022448"/>
    </source>
</evidence>
<dbReference type="SUPFAM" id="SSF103473">
    <property type="entry name" value="MFS general substrate transporter"/>
    <property type="match status" value="1"/>
</dbReference>
<dbReference type="InterPro" id="IPR020846">
    <property type="entry name" value="MFS_dom"/>
</dbReference>
<evidence type="ECO:0000313" key="8">
    <source>
        <dbReference type="EMBL" id="SVA78124.1"/>
    </source>
</evidence>
<feature type="domain" description="Major facilitator superfamily (MFS) profile" evidence="7">
    <location>
        <begin position="225"/>
        <end position="408"/>
    </location>
</feature>
<dbReference type="AlphaFoldDB" id="A0A381YMC8"/>
<keyword evidence="4 6" id="KW-1133">Transmembrane helix</keyword>
<keyword evidence="5 6" id="KW-0472">Membrane</keyword>
<feature type="transmembrane region" description="Helical" evidence="6">
    <location>
        <begin position="44"/>
        <end position="63"/>
    </location>
</feature>
<dbReference type="EMBL" id="UINC01018571">
    <property type="protein sequence ID" value="SVA78124.1"/>
    <property type="molecule type" value="Genomic_DNA"/>
</dbReference>
<dbReference type="PANTHER" id="PTHR23519">
    <property type="entry name" value="AUTOPHAGY-RELATED PROTEIN 22"/>
    <property type="match status" value="1"/>
</dbReference>
<keyword evidence="3 6" id="KW-0812">Transmembrane</keyword>
<evidence type="ECO:0000256" key="5">
    <source>
        <dbReference type="ARBA" id="ARBA00023136"/>
    </source>
</evidence>
<organism evidence="8">
    <name type="scientific">marine metagenome</name>
    <dbReference type="NCBI Taxonomy" id="408172"/>
    <lineage>
        <taxon>unclassified sequences</taxon>
        <taxon>metagenomes</taxon>
        <taxon>ecological metagenomes</taxon>
    </lineage>
</organism>
<keyword evidence="2" id="KW-0813">Transport</keyword>
<feature type="transmembrane region" description="Helical" evidence="6">
    <location>
        <begin position="386"/>
        <end position="405"/>
    </location>
</feature>
<gene>
    <name evidence="8" type="ORF">METZ01_LOCUS130978</name>
</gene>